<feature type="chain" id="PRO_5038473971" evidence="1">
    <location>
        <begin position="26"/>
        <end position="51"/>
    </location>
</feature>
<accession>A0A926DXI5</accession>
<name>A0A926DXI5_9FIRM</name>
<keyword evidence="1" id="KW-0732">Signal</keyword>
<reference evidence="2" key="1">
    <citation type="submission" date="2020-08" db="EMBL/GenBank/DDBJ databases">
        <title>Genome public.</title>
        <authorList>
            <person name="Liu C."/>
            <person name="Sun Q."/>
        </authorList>
    </citation>
    <scope>NUCLEOTIDE SEQUENCE</scope>
    <source>
        <strain evidence="2">NSJ-31</strain>
    </source>
</reference>
<protein>
    <submittedName>
        <fullName evidence="2">Uncharacterized protein</fullName>
    </submittedName>
</protein>
<dbReference type="EMBL" id="JACRST010000007">
    <property type="protein sequence ID" value="MBC8546631.1"/>
    <property type="molecule type" value="Genomic_DNA"/>
</dbReference>
<sequence>MKRWSIVLAALALALLTGISAPAGASAQHGLSAKGPVILMTSMEAGGAQPA</sequence>
<evidence type="ECO:0000313" key="3">
    <source>
        <dbReference type="Proteomes" id="UP000653127"/>
    </source>
</evidence>
<evidence type="ECO:0000256" key="1">
    <source>
        <dbReference type="SAM" id="SignalP"/>
    </source>
</evidence>
<dbReference type="AlphaFoldDB" id="A0A926DXI5"/>
<evidence type="ECO:0000313" key="2">
    <source>
        <dbReference type="EMBL" id="MBC8546631.1"/>
    </source>
</evidence>
<organism evidence="2 3">
    <name type="scientific">Ligaoa zhengdingensis</name>
    <dbReference type="NCBI Taxonomy" id="2763658"/>
    <lineage>
        <taxon>Bacteria</taxon>
        <taxon>Bacillati</taxon>
        <taxon>Bacillota</taxon>
        <taxon>Clostridia</taxon>
        <taxon>Eubacteriales</taxon>
        <taxon>Oscillospiraceae</taxon>
        <taxon>Ligaoa</taxon>
    </lineage>
</organism>
<comment type="caution">
    <text evidence="2">The sequence shown here is derived from an EMBL/GenBank/DDBJ whole genome shotgun (WGS) entry which is preliminary data.</text>
</comment>
<feature type="signal peptide" evidence="1">
    <location>
        <begin position="1"/>
        <end position="25"/>
    </location>
</feature>
<dbReference type="RefSeq" id="WP_249282707.1">
    <property type="nucleotide sequence ID" value="NZ_JACRST010000007.1"/>
</dbReference>
<gene>
    <name evidence="2" type="ORF">H8711_06740</name>
</gene>
<keyword evidence="3" id="KW-1185">Reference proteome</keyword>
<dbReference type="Proteomes" id="UP000653127">
    <property type="component" value="Unassembled WGS sequence"/>
</dbReference>
<proteinExistence type="predicted"/>